<accession>A0ABU5H0J0</accession>
<keyword evidence="2" id="KW-1185">Reference proteome</keyword>
<evidence type="ECO:0000313" key="2">
    <source>
        <dbReference type="Proteomes" id="UP001291309"/>
    </source>
</evidence>
<sequence>MATAGSPPSSRIKGTVIISRLNMVRQHGGQASVDEVLKRLPPADQALLRKMILPINWYPIDVNMRLDAAIADVLSPEDRVRAFMEMGRASAEENLKGAQHVFVRQGDPQFLLSQAPQIYRFYYAVGSRTYEKTGPKSAVLRTFGAENVTESDCLTIVGWHQRAIELSGGRSVRVTHPRCVAKGAPHCEYACAWD</sequence>
<gene>
    <name evidence="1" type="ORF">SYV04_04490</name>
</gene>
<dbReference type="NCBIfam" id="TIGR02265">
    <property type="entry name" value="Mxa_TIGR02265"/>
    <property type="match status" value="1"/>
</dbReference>
<dbReference type="InterPro" id="IPR011751">
    <property type="entry name" value="Mxa_paralog_2265"/>
</dbReference>
<organism evidence="1 2">
    <name type="scientific">Hyalangium rubrum</name>
    <dbReference type="NCBI Taxonomy" id="3103134"/>
    <lineage>
        <taxon>Bacteria</taxon>
        <taxon>Pseudomonadati</taxon>
        <taxon>Myxococcota</taxon>
        <taxon>Myxococcia</taxon>
        <taxon>Myxococcales</taxon>
        <taxon>Cystobacterineae</taxon>
        <taxon>Archangiaceae</taxon>
        <taxon>Hyalangium</taxon>
    </lineage>
</organism>
<protein>
    <submittedName>
        <fullName evidence="1">TIGR02265 family protein</fullName>
    </submittedName>
</protein>
<name>A0ABU5H0J0_9BACT</name>
<dbReference type="Proteomes" id="UP001291309">
    <property type="component" value="Unassembled WGS sequence"/>
</dbReference>
<dbReference type="EMBL" id="JAXIVS010000001">
    <property type="protein sequence ID" value="MDY7225625.1"/>
    <property type="molecule type" value="Genomic_DNA"/>
</dbReference>
<reference evidence="1 2" key="1">
    <citation type="submission" date="2023-12" db="EMBL/GenBank/DDBJ databases">
        <title>the genome sequence of Hyalangium sp. s54d21.</title>
        <authorList>
            <person name="Zhang X."/>
        </authorList>
    </citation>
    <scope>NUCLEOTIDE SEQUENCE [LARGE SCALE GENOMIC DNA]</scope>
    <source>
        <strain evidence="2">s54d21</strain>
    </source>
</reference>
<comment type="caution">
    <text evidence="1">The sequence shown here is derived from an EMBL/GenBank/DDBJ whole genome shotgun (WGS) entry which is preliminary data.</text>
</comment>
<proteinExistence type="predicted"/>
<evidence type="ECO:0000313" key="1">
    <source>
        <dbReference type="EMBL" id="MDY7225625.1"/>
    </source>
</evidence>
<dbReference type="RefSeq" id="WP_321544332.1">
    <property type="nucleotide sequence ID" value="NZ_JAXIVS010000001.1"/>
</dbReference>